<dbReference type="EMBL" id="MCAS01000001">
    <property type="protein sequence ID" value="RKF50997.1"/>
    <property type="molecule type" value="Genomic_DNA"/>
</dbReference>
<accession>A0A3R7GY82</accession>
<reference evidence="2 3" key="1">
    <citation type="submission" date="2016-07" db="EMBL/GenBank/DDBJ databases">
        <title>Genome analysis of Burkholderia fungorum ES3-20.</title>
        <authorList>
            <person name="Xu D."/>
            <person name="Yao R."/>
            <person name="Zheng S."/>
        </authorList>
    </citation>
    <scope>NUCLEOTIDE SEQUENCE [LARGE SCALE GENOMIC DNA]</scope>
    <source>
        <strain evidence="2 3">ES3-20</strain>
    </source>
</reference>
<feature type="compositionally biased region" description="Basic and acidic residues" evidence="1">
    <location>
        <begin position="22"/>
        <end position="35"/>
    </location>
</feature>
<feature type="region of interest" description="Disordered" evidence="1">
    <location>
        <begin position="80"/>
        <end position="212"/>
    </location>
</feature>
<feature type="compositionally biased region" description="Pro residues" evidence="1">
    <location>
        <begin position="202"/>
        <end position="212"/>
    </location>
</feature>
<feature type="region of interest" description="Disordered" evidence="1">
    <location>
        <begin position="22"/>
        <end position="56"/>
    </location>
</feature>
<gene>
    <name evidence="2" type="ORF">BCY88_02235</name>
</gene>
<dbReference type="Proteomes" id="UP000283709">
    <property type="component" value="Unassembled WGS sequence"/>
</dbReference>
<name>A0A3R7GY82_9BURK</name>
<evidence type="ECO:0000313" key="2">
    <source>
        <dbReference type="EMBL" id="RKF50997.1"/>
    </source>
</evidence>
<dbReference type="AlphaFoldDB" id="A0A3R7GY82"/>
<feature type="compositionally biased region" description="Basic and acidic residues" evidence="1">
    <location>
        <begin position="100"/>
        <end position="110"/>
    </location>
</feature>
<feature type="compositionally biased region" description="Basic and acidic residues" evidence="1">
    <location>
        <begin position="130"/>
        <end position="139"/>
    </location>
</feature>
<comment type="caution">
    <text evidence="2">The sequence shown here is derived from an EMBL/GenBank/DDBJ whole genome shotgun (WGS) entry which is preliminary data.</text>
</comment>
<evidence type="ECO:0008006" key="4">
    <source>
        <dbReference type="Google" id="ProtNLM"/>
    </source>
</evidence>
<proteinExistence type="predicted"/>
<organism evidence="2 3">
    <name type="scientific">Paraburkholderia fungorum</name>
    <dbReference type="NCBI Taxonomy" id="134537"/>
    <lineage>
        <taxon>Bacteria</taxon>
        <taxon>Pseudomonadati</taxon>
        <taxon>Pseudomonadota</taxon>
        <taxon>Betaproteobacteria</taxon>
        <taxon>Burkholderiales</taxon>
        <taxon>Burkholderiaceae</taxon>
        <taxon>Paraburkholderia</taxon>
    </lineage>
</organism>
<evidence type="ECO:0000313" key="3">
    <source>
        <dbReference type="Proteomes" id="UP000283709"/>
    </source>
</evidence>
<protein>
    <recommendedName>
        <fullName evidence="4">Extensin</fullName>
    </recommendedName>
</protein>
<evidence type="ECO:0000256" key="1">
    <source>
        <dbReference type="SAM" id="MobiDB-lite"/>
    </source>
</evidence>
<sequence>MIVGVLLVEVAFGAFLLLQERERSASDTDVPKDNPAELAATSFQSSSQLDDTHMTAGSVAGAAPLAAHTATDPNQVVSGTVVTQSGSPAKVAVQVPRPAMRPEQRPEPPPREPVALHAAVAPGSTPAPRVESRRDDSHRQGANPVASAMTDQLVKESAQLDPALPPPQPQYSRNDLHHAGSNPVAAAMTDQLVRQSAKLDPALPPPNQPNVK</sequence>